<keyword evidence="7" id="KW-0653">Protein transport</keyword>
<evidence type="ECO:0000256" key="11">
    <source>
        <dbReference type="SAM" id="MobiDB-lite"/>
    </source>
</evidence>
<dbReference type="Pfam" id="PF21271">
    <property type="entry name" value="SNX17-31_F2_FERM"/>
    <property type="match status" value="1"/>
</dbReference>
<comment type="subcellular location">
    <subcellularLocation>
        <location evidence="1">Cytoplasmic vesicle membrane</location>
        <topology evidence="1">Peripheral membrane protein</topology>
        <orientation evidence="1">Cytoplasmic side</orientation>
    </subcellularLocation>
    <subcellularLocation>
        <location evidence="2">Early endosome</location>
    </subcellularLocation>
</comment>
<dbReference type="InterPro" id="IPR048767">
    <property type="entry name" value="SNX17-31_FERM_F2"/>
</dbReference>
<dbReference type="InterPro" id="IPR011993">
    <property type="entry name" value="PH-like_dom_sf"/>
</dbReference>
<evidence type="ECO:0000256" key="5">
    <source>
        <dbReference type="ARBA" id="ARBA00022490"/>
    </source>
</evidence>
<keyword evidence="14" id="KW-1185">Reference proteome</keyword>
<evidence type="ECO:0000256" key="9">
    <source>
        <dbReference type="ARBA" id="ARBA00023136"/>
    </source>
</evidence>
<evidence type="ECO:0000256" key="3">
    <source>
        <dbReference type="ARBA" id="ARBA00010883"/>
    </source>
</evidence>
<sequence>MHFSVPDTQELVDESGSPYMGYNVHINGVFHCTVRYKQLYNLHEQLMKELDLSKLELPYFPPKKLFPLTYNQQEERKLALDRYIQSIGQNTSINNSELLNGFLLSAQLESAKDSITFVNIDVFLMNGSKINLEVCTADNSSQVLKKVCHKINLNEKYCSYFSLFLIYQNDETFIVLRKLQDFESPFITQKNINKIGTRIVLGKWYWDIGYDLELLEDPVARHLLYLQASAEEERGCIPATEKLKLQLISLKDSDNEEEYLKIVRSLKYYGYLHFAPCICDYPKPQSKVLVSIGKNELNLRVLTAENNYEEFGFKVTRMRCWRITTLQEGSEKYEDMLDSKLELSFEYLIAKDKLQWITITSDQAILLSVCLQSMIDELLLKTVGGIKTQDVAKKTWTYVTREGHTRNVIGSLTANFFDKNYKENDSNNSPKSEPIIKKLAERFSIVKVKKSNSVTTTPMPSPEKRYQPPGDSLENNAFGMIGDDDL</sequence>
<keyword evidence="8" id="KW-0446">Lipid-binding</keyword>
<dbReference type="Gene3D" id="3.30.1520.10">
    <property type="entry name" value="Phox-like domain"/>
    <property type="match status" value="1"/>
</dbReference>
<dbReference type="Pfam" id="PF00787">
    <property type="entry name" value="PX"/>
    <property type="match status" value="1"/>
</dbReference>
<gene>
    <name evidence="13" type="ORF">TKK_004628</name>
</gene>
<dbReference type="Pfam" id="PF21273">
    <property type="entry name" value="SNX17-27-31_F1_FERM"/>
    <property type="match status" value="1"/>
</dbReference>
<dbReference type="Pfam" id="PF18116">
    <property type="entry name" value="SNX17_FERM_C"/>
    <property type="match status" value="1"/>
</dbReference>
<dbReference type="PANTHER" id="PTHR12431">
    <property type="entry name" value="SORTING NEXIN 17 AND 27"/>
    <property type="match status" value="1"/>
</dbReference>
<dbReference type="InterPro" id="IPR001683">
    <property type="entry name" value="PX_dom"/>
</dbReference>
<dbReference type="FunFam" id="3.30.1520.10:FF:000008">
    <property type="entry name" value="Sorting nexin-17 isoform1"/>
    <property type="match status" value="1"/>
</dbReference>
<dbReference type="CDD" id="cd13337">
    <property type="entry name" value="FERM-like_C_SNX17"/>
    <property type="match status" value="1"/>
</dbReference>
<dbReference type="EMBL" id="JBJJXI010000034">
    <property type="protein sequence ID" value="KAL3402704.1"/>
    <property type="molecule type" value="Genomic_DNA"/>
</dbReference>
<protein>
    <recommendedName>
        <fullName evidence="12">PX domain-containing protein</fullName>
    </recommendedName>
</protein>
<evidence type="ECO:0000256" key="7">
    <source>
        <dbReference type="ARBA" id="ARBA00022927"/>
    </source>
</evidence>
<dbReference type="Proteomes" id="UP001627154">
    <property type="component" value="Unassembled WGS sequence"/>
</dbReference>
<dbReference type="Gene3D" id="1.20.80.60">
    <property type="match status" value="1"/>
</dbReference>
<dbReference type="PANTHER" id="PTHR12431:SF14">
    <property type="entry name" value="LD15323P"/>
    <property type="match status" value="1"/>
</dbReference>
<proteinExistence type="inferred from homology"/>
<comment type="caution">
    <text evidence="13">The sequence shown here is derived from an EMBL/GenBank/DDBJ whole genome shotgun (WGS) entry which is preliminary data.</text>
</comment>
<evidence type="ECO:0000256" key="10">
    <source>
        <dbReference type="ARBA" id="ARBA00023329"/>
    </source>
</evidence>
<keyword evidence="5" id="KW-0963">Cytoplasm</keyword>
<comment type="similarity">
    <text evidence="3">Belongs to the sorting nexin family.</text>
</comment>
<evidence type="ECO:0000256" key="6">
    <source>
        <dbReference type="ARBA" id="ARBA00022753"/>
    </source>
</evidence>
<keyword evidence="4" id="KW-0813">Transport</keyword>
<dbReference type="InterPro" id="IPR040842">
    <property type="entry name" value="SNX17/31_FERM"/>
</dbReference>
<dbReference type="InterPro" id="IPR036871">
    <property type="entry name" value="PX_dom_sf"/>
</dbReference>
<name>A0ABD2XCU0_9HYME</name>
<reference evidence="13 14" key="1">
    <citation type="journal article" date="2024" name="bioRxiv">
        <title>A reference genome for Trichogramma kaykai: A tiny desert-dwelling parasitoid wasp with competing sex-ratio distorters.</title>
        <authorList>
            <person name="Culotta J."/>
            <person name="Lindsey A.R."/>
        </authorList>
    </citation>
    <scope>NUCLEOTIDE SEQUENCE [LARGE SCALE GENOMIC DNA]</scope>
    <source>
        <strain evidence="13 14">KSX58</strain>
    </source>
</reference>
<dbReference type="GO" id="GO:0030659">
    <property type="term" value="C:cytoplasmic vesicle membrane"/>
    <property type="evidence" value="ECO:0007669"/>
    <property type="project" value="UniProtKB-SubCell"/>
</dbReference>
<accession>A0ABD2XCU0</accession>
<dbReference type="CDD" id="cd16121">
    <property type="entry name" value="FERM_F1_SNX17"/>
    <property type="match status" value="1"/>
</dbReference>
<keyword evidence="6" id="KW-0967">Endosome</keyword>
<dbReference type="GO" id="GO:0005769">
    <property type="term" value="C:early endosome"/>
    <property type="evidence" value="ECO:0007669"/>
    <property type="project" value="UniProtKB-SubCell"/>
</dbReference>
<dbReference type="AlphaFoldDB" id="A0ABD2XCU0"/>
<evidence type="ECO:0000313" key="13">
    <source>
        <dbReference type="EMBL" id="KAL3402704.1"/>
    </source>
</evidence>
<evidence type="ECO:0000256" key="8">
    <source>
        <dbReference type="ARBA" id="ARBA00023121"/>
    </source>
</evidence>
<evidence type="ECO:0000256" key="1">
    <source>
        <dbReference type="ARBA" id="ARBA00004180"/>
    </source>
</evidence>
<feature type="domain" description="PX" evidence="12">
    <location>
        <begin position="1"/>
        <end position="110"/>
    </location>
</feature>
<dbReference type="Gene3D" id="3.10.20.90">
    <property type="entry name" value="Phosphatidylinositol 3-kinase Catalytic Subunit, Chain A, domain 1"/>
    <property type="match status" value="1"/>
</dbReference>
<dbReference type="SMART" id="SM00312">
    <property type="entry name" value="PX"/>
    <property type="match status" value="1"/>
</dbReference>
<dbReference type="InterPro" id="IPR028666">
    <property type="entry name" value="SNX17_FERM_N"/>
</dbReference>
<evidence type="ECO:0000313" key="14">
    <source>
        <dbReference type="Proteomes" id="UP001627154"/>
    </source>
</evidence>
<dbReference type="InterPro" id="IPR048763">
    <property type="entry name" value="SNX17-31_FERM_F1"/>
</dbReference>
<organism evidence="13 14">
    <name type="scientific">Trichogramma kaykai</name>
    <dbReference type="NCBI Taxonomy" id="54128"/>
    <lineage>
        <taxon>Eukaryota</taxon>
        <taxon>Metazoa</taxon>
        <taxon>Ecdysozoa</taxon>
        <taxon>Arthropoda</taxon>
        <taxon>Hexapoda</taxon>
        <taxon>Insecta</taxon>
        <taxon>Pterygota</taxon>
        <taxon>Neoptera</taxon>
        <taxon>Endopterygota</taxon>
        <taxon>Hymenoptera</taxon>
        <taxon>Apocrita</taxon>
        <taxon>Proctotrupomorpha</taxon>
        <taxon>Chalcidoidea</taxon>
        <taxon>Trichogrammatidae</taxon>
        <taxon>Trichogramma</taxon>
    </lineage>
</organism>
<feature type="region of interest" description="Disordered" evidence="11">
    <location>
        <begin position="451"/>
        <end position="486"/>
    </location>
</feature>
<dbReference type="FunFam" id="2.30.29.30:FF:000145">
    <property type="entry name" value="Sorting nexin-17 isoform1"/>
    <property type="match status" value="1"/>
</dbReference>
<dbReference type="GO" id="GO:0015031">
    <property type="term" value="P:protein transport"/>
    <property type="evidence" value="ECO:0007669"/>
    <property type="project" value="UniProtKB-KW"/>
</dbReference>
<dbReference type="PROSITE" id="PS50195">
    <property type="entry name" value="PX"/>
    <property type="match status" value="1"/>
</dbReference>
<dbReference type="SUPFAM" id="SSF64268">
    <property type="entry name" value="PX domain"/>
    <property type="match status" value="1"/>
</dbReference>
<keyword evidence="10" id="KW-0968">Cytoplasmic vesicle</keyword>
<evidence type="ECO:0000256" key="2">
    <source>
        <dbReference type="ARBA" id="ARBA00004412"/>
    </source>
</evidence>
<dbReference type="InterPro" id="IPR037836">
    <property type="entry name" value="SNX17_FERM-like_dom"/>
</dbReference>
<evidence type="ECO:0000256" key="4">
    <source>
        <dbReference type="ARBA" id="ARBA00022448"/>
    </source>
</evidence>
<keyword evidence="9" id="KW-0472">Membrane</keyword>
<dbReference type="CDD" id="cd06885">
    <property type="entry name" value="PX_SNX17_31"/>
    <property type="match status" value="1"/>
</dbReference>
<dbReference type="GO" id="GO:0008289">
    <property type="term" value="F:lipid binding"/>
    <property type="evidence" value="ECO:0007669"/>
    <property type="project" value="UniProtKB-KW"/>
</dbReference>
<evidence type="ECO:0000259" key="12">
    <source>
        <dbReference type="PROSITE" id="PS50195"/>
    </source>
</evidence>
<dbReference type="Gene3D" id="2.30.29.30">
    <property type="entry name" value="Pleckstrin-homology domain (PH domain)/Phosphotyrosine-binding domain (PTB)"/>
    <property type="match status" value="1"/>
</dbReference>